<accession>A0ABW0N8Z2</accession>
<reference evidence="3" key="1">
    <citation type="journal article" date="2019" name="Int. J. Syst. Evol. Microbiol.">
        <title>The Global Catalogue of Microorganisms (GCM) 10K type strain sequencing project: providing services to taxonomists for standard genome sequencing and annotation.</title>
        <authorList>
            <consortium name="The Broad Institute Genomics Platform"/>
            <consortium name="The Broad Institute Genome Sequencing Center for Infectious Disease"/>
            <person name="Wu L."/>
            <person name="Ma J."/>
        </authorList>
    </citation>
    <scope>NUCLEOTIDE SEQUENCE [LARGE SCALE GENOMIC DNA]</scope>
    <source>
        <strain evidence="3">KACC 13778</strain>
    </source>
</reference>
<dbReference type="Gene3D" id="2.60.40.1120">
    <property type="entry name" value="Carboxypeptidase-like, regulatory domain"/>
    <property type="match status" value="1"/>
</dbReference>
<dbReference type="Pfam" id="PF13620">
    <property type="entry name" value="CarboxypepD_reg"/>
    <property type="match status" value="1"/>
</dbReference>
<organism evidence="2 3">
    <name type="scientific">Nocardioides caricicola</name>
    <dbReference type="NCBI Taxonomy" id="634770"/>
    <lineage>
        <taxon>Bacteria</taxon>
        <taxon>Bacillati</taxon>
        <taxon>Actinomycetota</taxon>
        <taxon>Actinomycetes</taxon>
        <taxon>Propionibacteriales</taxon>
        <taxon>Nocardioidaceae</taxon>
        <taxon>Nocardioides</taxon>
    </lineage>
</organism>
<proteinExistence type="predicted"/>
<comment type="caution">
    <text evidence="2">The sequence shown here is derived from an EMBL/GenBank/DDBJ whole genome shotgun (WGS) entry which is preliminary data.</text>
</comment>
<dbReference type="InterPro" id="IPR013784">
    <property type="entry name" value="Carb-bd-like_fold"/>
</dbReference>
<gene>
    <name evidence="2" type="ORF">ACFPKY_20065</name>
</gene>
<evidence type="ECO:0000256" key="1">
    <source>
        <dbReference type="SAM" id="Phobius"/>
    </source>
</evidence>
<dbReference type="EMBL" id="JBHSMD010000010">
    <property type="protein sequence ID" value="MFC5495414.1"/>
    <property type="molecule type" value="Genomic_DNA"/>
</dbReference>
<dbReference type="RefSeq" id="WP_345181736.1">
    <property type="nucleotide sequence ID" value="NZ_BAABFQ010000009.1"/>
</dbReference>
<protein>
    <submittedName>
        <fullName evidence="2">Carboxypeptidase regulatory-like domain-containing protein</fullName>
    </submittedName>
</protein>
<evidence type="ECO:0000313" key="2">
    <source>
        <dbReference type="EMBL" id="MFC5495414.1"/>
    </source>
</evidence>
<keyword evidence="1" id="KW-0812">Transmembrane</keyword>
<dbReference type="Pfam" id="PF07963">
    <property type="entry name" value="N_methyl"/>
    <property type="match status" value="1"/>
</dbReference>
<dbReference type="InterPro" id="IPR012902">
    <property type="entry name" value="N_methyl_site"/>
</dbReference>
<keyword evidence="1" id="KW-0472">Membrane</keyword>
<keyword evidence="3" id="KW-1185">Reference proteome</keyword>
<dbReference type="SUPFAM" id="SSF49452">
    <property type="entry name" value="Starch-binding domain-like"/>
    <property type="match status" value="1"/>
</dbReference>
<sequence length="421" mass="43290">MRTRTEPRERRDDGMTLIEVVVAFGLFAIMSTAVLSVLGSAISVTRDDKARIAAVNLASRELEIVRDSFSSVLRGPGHVADATNPNQLPGGQANAPIVIDGVPYTVVRDTRWEAVGNGASSPCDDGTSDELAYLHVTVKVSWPALGDRPPVTMDTVMTPSKGTYSALQTQSHIGIKVIDSSGNPKPGVHVTARNSLNQTAPLQVTAADGCALLENLAPGDWTVTASNAGFVSLAGDPTAQTTVHLEAGQLWRGAIQYDQSARIIPTLVAPTGYQLPAGAEDLPVTIGNSGLQPIGARVFADGQALASADLWPFPSGYVVWAGGCEDGNPALSGESLPVPAEAGRATAVEVALGAVEVHAPAGTAVVATHPGDRLCPGGATIELGTTGADGVLMTTLPYGTWTVGTQADVVVGQGEPVVVLS</sequence>
<dbReference type="Proteomes" id="UP001595956">
    <property type="component" value="Unassembled WGS sequence"/>
</dbReference>
<keyword evidence="1" id="KW-1133">Transmembrane helix</keyword>
<name>A0ABW0N8Z2_9ACTN</name>
<evidence type="ECO:0000313" key="3">
    <source>
        <dbReference type="Proteomes" id="UP001595956"/>
    </source>
</evidence>
<feature type="transmembrane region" description="Helical" evidence="1">
    <location>
        <begin position="20"/>
        <end position="42"/>
    </location>
</feature>